<dbReference type="InterPro" id="IPR003413">
    <property type="entry name" value="T2SS_GspI_C"/>
</dbReference>
<accession>A0A6S7AKP1</accession>
<evidence type="ECO:0000256" key="2">
    <source>
        <dbReference type="ARBA" id="ARBA00008358"/>
    </source>
</evidence>
<keyword evidence="3" id="KW-1003">Cell membrane</keyword>
<keyword evidence="4 9" id="KW-0488">Methylation</keyword>
<feature type="region of interest" description="Disordered" evidence="10">
    <location>
        <begin position="53"/>
        <end position="83"/>
    </location>
</feature>
<dbReference type="Gene3D" id="3.30.1300.30">
    <property type="entry name" value="GSPII I/J protein-like"/>
    <property type="match status" value="1"/>
</dbReference>
<evidence type="ECO:0000313" key="12">
    <source>
        <dbReference type="EMBL" id="CAB3736847.1"/>
    </source>
</evidence>
<dbReference type="NCBIfam" id="TIGR02532">
    <property type="entry name" value="IV_pilin_GFxxxE"/>
    <property type="match status" value="1"/>
</dbReference>
<evidence type="ECO:0000256" key="10">
    <source>
        <dbReference type="SAM" id="MobiDB-lite"/>
    </source>
</evidence>
<proteinExistence type="inferred from homology"/>
<dbReference type="InterPro" id="IPR010052">
    <property type="entry name" value="T2SS_protein-GspI"/>
</dbReference>
<evidence type="ECO:0000256" key="6">
    <source>
        <dbReference type="ARBA" id="ARBA00022692"/>
    </source>
</evidence>
<evidence type="ECO:0000256" key="1">
    <source>
        <dbReference type="ARBA" id="ARBA00004377"/>
    </source>
</evidence>
<dbReference type="InterPro" id="IPR012902">
    <property type="entry name" value="N_methyl_site"/>
</dbReference>
<dbReference type="InterPro" id="IPR045584">
    <property type="entry name" value="Pilin-like"/>
</dbReference>
<evidence type="ECO:0000256" key="3">
    <source>
        <dbReference type="ARBA" id="ARBA00022475"/>
    </source>
</evidence>
<sequence>MASEVAADEVVNEAVDDAVDETFGVPVDEAVDEAVVEAVDEAVDDAVDKASNAATGDARHGNAGDSAPGASGQAHPSAAGAAFPRPCNRERGFTLIEVLVALAIIAVAMGAALRATGVMAANNRALQDKTLALLAAQNALTQLRLEQALPRAGTQMVPCPQGGLALQCELVFTNSMNRSFRQVAVKVHDAASSREGAILLQLDGLLSSLR</sequence>
<dbReference type="NCBIfam" id="TIGR01707">
    <property type="entry name" value="gspI"/>
    <property type="match status" value="1"/>
</dbReference>
<dbReference type="GO" id="GO:0005886">
    <property type="term" value="C:plasma membrane"/>
    <property type="evidence" value="ECO:0007669"/>
    <property type="project" value="UniProtKB-SubCell"/>
</dbReference>
<dbReference type="PROSITE" id="PS00409">
    <property type="entry name" value="PROKAR_NTER_METHYL"/>
    <property type="match status" value="1"/>
</dbReference>
<evidence type="ECO:0000256" key="5">
    <source>
        <dbReference type="ARBA" id="ARBA00022519"/>
    </source>
</evidence>
<keyword evidence="7 9" id="KW-1133">Transmembrane helix</keyword>
<evidence type="ECO:0000313" key="13">
    <source>
        <dbReference type="Proteomes" id="UP000494214"/>
    </source>
</evidence>
<protein>
    <recommendedName>
        <fullName evidence="9">Type II secretion system protein I</fullName>
        <shortName evidence="9">T2SS minor pseudopilin I</shortName>
    </recommendedName>
</protein>
<reference evidence="12 13" key="1">
    <citation type="submission" date="2020-04" db="EMBL/GenBank/DDBJ databases">
        <authorList>
            <person name="De Canck E."/>
        </authorList>
    </citation>
    <scope>NUCLEOTIDE SEQUENCE [LARGE SCALE GENOMIC DNA]</scope>
    <source>
        <strain evidence="12 13">LMG 26690</strain>
    </source>
</reference>
<organism evidence="12 13">
    <name type="scientific">Achromobacter animicus</name>
    <dbReference type="NCBI Taxonomy" id="1389935"/>
    <lineage>
        <taxon>Bacteria</taxon>
        <taxon>Pseudomonadati</taxon>
        <taxon>Pseudomonadota</taxon>
        <taxon>Betaproteobacteria</taxon>
        <taxon>Burkholderiales</taxon>
        <taxon>Alcaligenaceae</taxon>
        <taxon>Achromobacter</taxon>
    </lineage>
</organism>
<evidence type="ECO:0000256" key="7">
    <source>
        <dbReference type="ARBA" id="ARBA00022989"/>
    </source>
</evidence>
<comment type="similarity">
    <text evidence="2 9">Belongs to the GSP I family.</text>
</comment>
<dbReference type="GO" id="GO:0015627">
    <property type="term" value="C:type II protein secretion system complex"/>
    <property type="evidence" value="ECO:0007669"/>
    <property type="project" value="UniProtKB-UniRule"/>
</dbReference>
<feature type="domain" description="Type II secretion system protein GspI C-terminal" evidence="11">
    <location>
        <begin position="126"/>
        <end position="206"/>
    </location>
</feature>
<dbReference type="Proteomes" id="UP000494214">
    <property type="component" value="Unassembled WGS sequence"/>
</dbReference>
<keyword evidence="8 9" id="KW-0472">Membrane</keyword>
<keyword evidence="13" id="KW-1185">Reference proteome</keyword>
<dbReference type="SUPFAM" id="SSF54523">
    <property type="entry name" value="Pili subunits"/>
    <property type="match status" value="2"/>
</dbReference>
<comment type="subcellular location">
    <subcellularLocation>
        <location evidence="1 9">Cell inner membrane</location>
        <topology evidence="1 9">Single-pass membrane protein</topology>
    </subcellularLocation>
</comment>
<dbReference type="GO" id="GO:0015628">
    <property type="term" value="P:protein secretion by the type II secretion system"/>
    <property type="evidence" value="ECO:0007669"/>
    <property type="project" value="UniProtKB-UniRule"/>
</dbReference>
<gene>
    <name evidence="12" type="ORF">LMG26690_05338</name>
</gene>
<dbReference type="EMBL" id="CADIJM010000024">
    <property type="protein sequence ID" value="CAB3736847.1"/>
    <property type="molecule type" value="Genomic_DNA"/>
</dbReference>
<dbReference type="Pfam" id="PF02501">
    <property type="entry name" value="T2SSI"/>
    <property type="match status" value="1"/>
</dbReference>
<dbReference type="AlphaFoldDB" id="A0A6S7AKP1"/>
<comment type="subunit">
    <text evidence="9">Type II secretion is composed of four main components: the outer membrane complex, the inner membrane complex, the cytoplasmic secretion ATPase and the periplasm-spanning pseudopilus.</text>
</comment>
<evidence type="ECO:0000259" key="11">
    <source>
        <dbReference type="Pfam" id="PF02501"/>
    </source>
</evidence>
<dbReference type="Pfam" id="PF07963">
    <property type="entry name" value="N_methyl"/>
    <property type="match status" value="1"/>
</dbReference>
<evidence type="ECO:0000256" key="9">
    <source>
        <dbReference type="RuleBase" id="RU368030"/>
    </source>
</evidence>
<comment type="function">
    <text evidence="9">Component of the type II secretion system required for the energy-dependent secretion of extracellular factors such as proteases and toxins from the periplasm.</text>
</comment>
<name>A0A6S7AKP1_9BURK</name>
<keyword evidence="6 9" id="KW-0812">Transmembrane</keyword>
<dbReference type="PANTHER" id="PTHR38779">
    <property type="entry name" value="TYPE II SECRETION SYSTEM PROTEIN I-RELATED"/>
    <property type="match status" value="1"/>
</dbReference>
<dbReference type="PANTHER" id="PTHR38779:SF2">
    <property type="entry name" value="TYPE II SECRETION SYSTEM PROTEIN I-RELATED"/>
    <property type="match status" value="1"/>
</dbReference>
<evidence type="ECO:0000256" key="4">
    <source>
        <dbReference type="ARBA" id="ARBA00022481"/>
    </source>
</evidence>
<evidence type="ECO:0000256" key="8">
    <source>
        <dbReference type="ARBA" id="ARBA00023136"/>
    </source>
</evidence>
<keyword evidence="5 9" id="KW-0997">Cell inner membrane</keyword>
<feature type="transmembrane region" description="Helical" evidence="9">
    <location>
        <begin position="93"/>
        <end position="113"/>
    </location>
</feature>
<comment type="PTM">
    <text evidence="9">Cleaved by prepilin peptidase.</text>
</comment>